<dbReference type="SUPFAM" id="SSF100950">
    <property type="entry name" value="NagB/RpiA/CoA transferase-like"/>
    <property type="match status" value="1"/>
</dbReference>
<feature type="non-terminal residue" evidence="1">
    <location>
        <position position="65"/>
    </location>
</feature>
<organism evidence="1 2">
    <name type="scientific">Kibdelosporangium lantanae</name>
    <dbReference type="NCBI Taxonomy" id="1497396"/>
    <lineage>
        <taxon>Bacteria</taxon>
        <taxon>Bacillati</taxon>
        <taxon>Actinomycetota</taxon>
        <taxon>Actinomycetes</taxon>
        <taxon>Pseudonocardiales</taxon>
        <taxon>Pseudonocardiaceae</taxon>
        <taxon>Kibdelosporangium</taxon>
    </lineage>
</organism>
<keyword evidence="1" id="KW-0413">Isomerase</keyword>
<comment type="caution">
    <text evidence="1">The sequence shown here is derived from an EMBL/GenBank/DDBJ whole genome shotgun (WGS) entry which is preliminary data.</text>
</comment>
<evidence type="ECO:0000313" key="1">
    <source>
        <dbReference type="EMBL" id="MFD1050665.1"/>
    </source>
</evidence>
<protein>
    <submittedName>
        <fullName evidence="1">Methylthioribose-1-phosphate isomerase</fullName>
    </submittedName>
</protein>
<dbReference type="Gene3D" id="1.20.120.420">
    <property type="entry name" value="translation initiation factor eif-2b, domain 1"/>
    <property type="match status" value="1"/>
</dbReference>
<accession>A0ABW3MNE6</accession>
<evidence type="ECO:0000313" key="2">
    <source>
        <dbReference type="Proteomes" id="UP001597045"/>
    </source>
</evidence>
<dbReference type="InterPro" id="IPR027363">
    <property type="entry name" value="M1Pi_N"/>
</dbReference>
<name>A0ABW3MNE6_9PSEU</name>
<keyword evidence="2" id="KW-1185">Reference proteome</keyword>
<dbReference type="InterPro" id="IPR037171">
    <property type="entry name" value="NagB/RpiA_transferase-like"/>
</dbReference>
<dbReference type="Proteomes" id="UP001597045">
    <property type="component" value="Unassembled WGS sequence"/>
</dbReference>
<dbReference type="EMBL" id="JBHTIS010003007">
    <property type="protein sequence ID" value="MFD1050665.1"/>
    <property type="molecule type" value="Genomic_DNA"/>
</dbReference>
<gene>
    <name evidence="1" type="ORF">ACFQ1S_36640</name>
</gene>
<reference evidence="2" key="1">
    <citation type="journal article" date="2019" name="Int. J. Syst. Evol. Microbiol.">
        <title>The Global Catalogue of Microorganisms (GCM) 10K type strain sequencing project: providing services to taxonomists for standard genome sequencing and annotation.</title>
        <authorList>
            <consortium name="The Broad Institute Genomics Platform"/>
            <consortium name="The Broad Institute Genome Sequencing Center for Infectious Disease"/>
            <person name="Wu L."/>
            <person name="Ma J."/>
        </authorList>
    </citation>
    <scope>NUCLEOTIDE SEQUENCE [LARGE SCALE GENOMIC DNA]</scope>
    <source>
        <strain evidence="2">JCM 31486</strain>
    </source>
</reference>
<dbReference type="GO" id="GO:0016853">
    <property type="term" value="F:isomerase activity"/>
    <property type="evidence" value="ECO:0007669"/>
    <property type="project" value="UniProtKB-KW"/>
</dbReference>
<sequence>MNPVLAESVRLTDAGVYILDRREFPFQHNWVMCRTAEDVARAIEDLVTQSSGPYFATLYAMVLAA</sequence>
<proteinExistence type="predicted"/>